<evidence type="ECO:0000313" key="1">
    <source>
        <dbReference type="EMBL" id="CCJ34233.1"/>
    </source>
</evidence>
<organism evidence="1 2">
    <name type="scientific">Caloramator australicus RC3</name>
    <dbReference type="NCBI Taxonomy" id="857293"/>
    <lineage>
        <taxon>Bacteria</taxon>
        <taxon>Bacillati</taxon>
        <taxon>Bacillota</taxon>
        <taxon>Clostridia</taxon>
        <taxon>Eubacteriales</taxon>
        <taxon>Clostridiaceae</taxon>
        <taxon>Caloramator</taxon>
    </lineage>
</organism>
<evidence type="ECO:0000313" key="2">
    <source>
        <dbReference type="Proteomes" id="UP000007652"/>
    </source>
</evidence>
<proteinExistence type="predicted"/>
<dbReference type="STRING" id="857293.CAAU_2149"/>
<sequence>MFNNHKKSDVSTVRQKEDKLLRFDYDKNKIDLNSFIVGENEKIKEVR</sequence>
<keyword evidence="2" id="KW-1185">Reference proteome</keyword>
<reference evidence="1 2" key="1">
    <citation type="journal article" date="2011" name="J. Bacteriol.">
        <title>Draft genome sequence of Caloramator australicus strain RC3T, a thermoanaerobe from the Great Artesian Basin of Australia.</title>
        <authorList>
            <person name="Ogg C.D."/>
            <person name="Patel B.K.C."/>
        </authorList>
    </citation>
    <scope>NUCLEOTIDE SEQUENCE [LARGE SCALE GENOMIC DNA]</scope>
    <source>
        <strain evidence="1 2">RC3</strain>
    </source>
</reference>
<dbReference type="EMBL" id="CAKP01000113">
    <property type="protein sequence ID" value="CCJ34233.1"/>
    <property type="molecule type" value="Genomic_DNA"/>
</dbReference>
<dbReference type="RefSeq" id="WP_008909489.1">
    <property type="nucleotide sequence ID" value="NZ_CAKP01000113.1"/>
</dbReference>
<dbReference type="Proteomes" id="UP000007652">
    <property type="component" value="Unassembled WGS sequence"/>
</dbReference>
<accession>I7LK67</accession>
<name>I7LK67_9CLOT</name>
<dbReference type="OrthoDB" id="1956466at2"/>
<protein>
    <submittedName>
        <fullName evidence="1">Uncharacterized protein</fullName>
    </submittedName>
</protein>
<dbReference type="AlphaFoldDB" id="I7LK67"/>
<gene>
    <name evidence="1" type="ORF">CAAU_2149</name>
</gene>
<comment type="caution">
    <text evidence="1">The sequence shown here is derived from an EMBL/GenBank/DDBJ whole genome shotgun (WGS) entry which is preliminary data.</text>
</comment>